<name>A0A917WXB8_9BACI</name>
<dbReference type="EMBL" id="BMLG01000018">
    <property type="protein sequence ID" value="GGM38628.1"/>
    <property type="molecule type" value="Genomic_DNA"/>
</dbReference>
<dbReference type="InterPro" id="IPR036388">
    <property type="entry name" value="WH-like_DNA-bd_sf"/>
</dbReference>
<dbReference type="GO" id="GO:0003700">
    <property type="term" value="F:DNA-binding transcription factor activity"/>
    <property type="evidence" value="ECO:0007669"/>
    <property type="project" value="InterPro"/>
</dbReference>
<dbReference type="Proteomes" id="UP000618460">
    <property type="component" value="Unassembled WGS sequence"/>
</dbReference>
<dbReference type="Gene3D" id="1.10.10.10">
    <property type="entry name" value="Winged helix-like DNA-binding domain superfamily/Winged helix DNA-binding domain"/>
    <property type="match status" value="1"/>
</dbReference>
<protein>
    <submittedName>
        <fullName evidence="3">Transcriptional regulator</fullName>
    </submittedName>
</protein>
<evidence type="ECO:0000313" key="3">
    <source>
        <dbReference type="EMBL" id="GGM38628.1"/>
    </source>
</evidence>
<dbReference type="CDD" id="cd00090">
    <property type="entry name" value="HTH_ARSR"/>
    <property type="match status" value="1"/>
</dbReference>
<gene>
    <name evidence="3" type="ORF">GCM10011351_25950</name>
</gene>
<dbReference type="InterPro" id="IPR011991">
    <property type="entry name" value="ArsR-like_HTH"/>
</dbReference>
<dbReference type="RefSeq" id="WP_117156473.1">
    <property type="nucleotide sequence ID" value="NZ_BMLG01000018.1"/>
</dbReference>
<evidence type="ECO:0000256" key="1">
    <source>
        <dbReference type="ARBA" id="ARBA00023125"/>
    </source>
</evidence>
<comment type="caution">
    <text evidence="3">The sequence shown here is derived from an EMBL/GenBank/DDBJ whole genome shotgun (WGS) entry which is preliminary data.</text>
</comment>
<dbReference type="InterPro" id="IPR001845">
    <property type="entry name" value="HTH_ArsR_DNA-bd_dom"/>
</dbReference>
<dbReference type="SMART" id="SM00418">
    <property type="entry name" value="HTH_ARSR"/>
    <property type="match status" value="1"/>
</dbReference>
<keyword evidence="1" id="KW-0238">DNA-binding</keyword>
<proteinExistence type="predicted"/>
<reference evidence="3" key="1">
    <citation type="journal article" date="2014" name="Int. J. Syst. Evol. Microbiol.">
        <title>Complete genome sequence of Corynebacterium casei LMG S-19264T (=DSM 44701T), isolated from a smear-ripened cheese.</title>
        <authorList>
            <consortium name="US DOE Joint Genome Institute (JGI-PGF)"/>
            <person name="Walter F."/>
            <person name="Albersmeier A."/>
            <person name="Kalinowski J."/>
            <person name="Ruckert C."/>
        </authorList>
    </citation>
    <scope>NUCLEOTIDE SEQUENCE</scope>
    <source>
        <strain evidence="3">CGMCC 1.6333</strain>
    </source>
</reference>
<reference evidence="3" key="2">
    <citation type="submission" date="2020-09" db="EMBL/GenBank/DDBJ databases">
        <authorList>
            <person name="Sun Q."/>
            <person name="Zhou Y."/>
        </authorList>
    </citation>
    <scope>NUCLEOTIDE SEQUENCE</scope>
    <source>
        <strain evidence="3">CGMCC 1.6333</strain>
    </source>
</reference>
<organism evidence="3 4">
    <name type="scientific">Paraliobacillus quinghaiensis</name>
    <dbReference type="NCBI Taxonomy" id="470815"/>
    <lineage>
        <taxon>Bacteria</taxon>
        <taxon>Bacillati</taxon>
        <taxon>Bacillota</taxon>
        <taxon>Bacilli</taxon>
        <taxon>Bacillales</taxon>
        <taxon>Bacillaceae</taxon>
        <taxon>Paraliobacillus</taxon>
    </lineage>
</organism>
<feature type="domain" description="HTH arsR-type" evidence="2">
    <location>
        <begin position="13"/>
        <end position="94"/>
    </location>
</feature>
<sequence length="309" mass="35421">MRTLNLKFEDALEVSKAISNKHRMSILRLLSERPHNVNELSERLDLPFSTTAVNVKKLEDVGLITTELLPGRGTQKVNTKKYDQIVIDIGPQDTKKDERVVIYDMPVGEYVDCYVEPSCGLVSVEDYIGMHDDPRSFYERDRINAELIFFKAGFIEYRFPNRLPYGSKPEQLEFSTEICSEAPLYKTDWPSDITVWVNGVEIGTWTSPSDFGGERGFLTPDWWLTNHTQYGLLKNWKISEDGFFLDGVKITSEKNINDLDIRDKPFISFKIGVKTDAVNKGGLNLFGSKFGNYEQGIVMKLRYDDKEQS</sequence>
<evidence type="ECO:0000313" key="4">
    <source>
        <dbReference type="Proteomes" id="UP000618460"/>
    </source>
</evidence>
<dbReference type="GO" id="GO:0003677">
    <property type="term" value="F:DNA binding"/>
    <property type="evidence" value="ECO:0007669"/>
    <property type="project" value="UniProtKB-KW"/>
</dbReference>
<dbReference type="Pfam" id="PF12840">
    <property type="entry name" value="HTH_20"/>
    <property type="match status" value="1"/>
</dbReference>
<dbReference type="InterPro" id="IPR036390">
    <property type="entry name" value="WH_DNA-bd_sf"/>
</dbReference>
<dbReference type="OrthoDB" id="9781958at2"/>
<evidence type="ECO:0000259" key="2">
    <source>
        <dbReference type="SMART" id="SM00418"/>
    </source>
</evidence>
<dbReference type="SUPFAM" id="SSF46785">
    <property type="entry name" value="Winged helix' DNA-binding domain"/>
    <property type="match status" value="1"/>
</dbReference>
<keyword evidence="4" id="KW-1185">Reference proteome</keyword>
<dbReference type="AlphaFoldDB" id="A0A917WXB8"/>
<accession>A0A917WXB8</accession>